<protein>
    <submittedName>
        <fullName evidence="1">Ribonuclease H protein</fullName>
    </submittedName>
</protein>
<evidence type="ECO:0000313" key="2">
    <source>
        <dbReference type="Proteomes" id="UP000233837"/>
    </source>
</evidence>
<keyword evidence="2" id="KW-1185">Reference proteome</keyword>
<sequence length="323" mass="37240">MKVDKIYRNFLWHKDNGKQGLHYIAWETLCLPTSLGGFGIHGAAERQGPLRSRRAWIFLHNKNSLLNKILFKKFGAKIWEEGVKRGASIAWKILKGGIDYLKPVIRLQVNNGLSININADNWILDRSLNRWPATCNTVDIDDKKVSILMDEDGNWNSGKLSEFFSGDMVKLIQQVEKGTNNIEDRIELIHTNMGKTVSALCAEANSYQNDSKYCKYKWLKKLKLDQKVYLFWWRVLNSALPTKGWLCYRRLANTMDYSRGCHEIEDTEHIIIKCSKLKVLLQKLRSSGFNVPSFLNLDECILATKQRADKGLAKIYALTIYYS</sequence>
<organism evidence="1 2">
    <name type="scientific">Dendrobium catenatum</name>
    <dbReference type="NCBI Taxonomy" id="906689"/>
    <lineage>
        <taxon>Eukaryota</taxon>
        <taxon>Viridiplantae</taxon>
        <taxon>Streptophyta</taxon>
        <taxon>Embryophyta</taxon>
        <taxon>Tracheophyta</taxon>
        <taxon>Spermatophyta</taxon>
        <taxon>Magnoliopsida</taxon>
        <taxon>Liliopsida</taxon>
        <taxon>Asparagales</taxon>
        <taxon>Orchidaceae</taxon>
        <taxon>Epidendroideae</taxon>
        <taxon>Malaxideae</taxon>
        <taxon>Dendrobiinae</taxon>
        <taxon>Dendrobium</taxon>
    </lineage>
</organism>
<reference evidence="1 2" key="2">
    <citation type="journal article" date="2017" name="Nature">
        <title>The Apostasia genome and the evolution of orchids.</title>
        <authorList>
            <person name="Zhang G.Q."/>
            <person name="Liu K.W."/>
            <person name="Li Z."/>
            <person name="Lohaus R."/>
            <person name="Hsiao Y.Y."/>
            <person name="Niu S.C."/>
            <person name="Wang J.Y."/>
            <person name="Lin Y.C."/>
            <person name="Xu Q."/>
            <person name="Chen L.J."/>
            <person name="Yoshida K."/>
            <person name="Fujiwara S."/>
            <person name="Wang Z.W."/>
            <person name="Zhang Y.Q."/>
            <person name="Mitsuda N."/>
            <person name="Wang M."/>
            <person name="Liu G.H."/>
            <person name="Pecoraro L."/>
            <person name="Huang H.X."/>
            <person name="Xiao X.J."/>
            <person name="Lin M."/>
            <person name="Wu X.Y."/>
            <person name="Wu W.L."/>
            <person name="Chen Y.Y."/>
            <person name="Chang S.B."/>
            <person name="Sakamoto S."/>
            <person name="Ohme-Takagi M."/>
            <person name="Yagi M."/>
            <person name="Zeng S.J."/>
            <person name="Shen C.Y."/>
            <person name="Yeh C.M."/>
            <person name="Luo Y.B."/>
            <person name="Tsai W.C."/>
            <person name="Van de Peer Y."/>
            <person name="Liu Z.J."/>
        </authorList>
    </citation>
    <scope>NUCLEOTIDE SEQUENCE [LARGE SCALE GENOMIC DNA]</scope>
    <source>
        <tissue evidence="1">The whole plant</tissue>
    </source>
</reference>
<dbReference type="AlphaFoldDB" id="A0A2I0WGW1"/>
<proteinExistence type="predicted"/>
<evidence type="ECO:0000313" key="1">
    <source>
        <dbReference type="EMBL" id="PKU74882.1"/>
    </source>
</evidence>
<reference evidence="1 2" key="1">
    <citation type="journal article" date="2016" name="Sci. Rep.">
        <title>The Dendrobium catenatum Lindl. genome sequence provides insights into polysaccharide synthase, floral development and adaptive evolution.</title>
        <authorList>
            <person name="Zhang G.Q."/>
            <person name="Xu Q."/>
            <person name="Bian C."/>
            <person name="Tsai W.C."/>
            <person name="Yeh C.M."/>
            <person name="Liu K.W."/>
            <person name="Yoshida K."/>
            <person name="Zhang L.S."/>
            <person name="Chang S.B."/>
            <person name="Chen F."/>
            <person name="Shi Y."/>
            <person name="Su Y.Y."/>
            <person name="Zhang Y.Q."/>
            <person name="Chen L.J."/>
            <person name="Yin Y."/>
            <person name="Lin M."/>
            <person name="Huang H."/>
            <person name="Deng H."/>
            <person name="Wang Z.W."/>
            <person name="Zhu S.L."/>
            <person name="Zhao X."/>
            <person name="Deng C."/>
            <person name="Niu S.C."/>
            <person name="Huang J."/>
            <person name="Wang M."/>
            <person name="Liu G.H."/>
            <person name="Yang H.J."/>
            <person name="Xiao X.J."/>
            <person name="Hsiao Y.Y."/>
            <person name="Wu W.L."/>
            <person name="Chen Y.Y."/>
            <person name="Mitsuda N."/>
            <person name="Ohme-Takagi M."/>
            <person name="Luo Y.B."/>
            <person name="Van de Peer Y."/>
            <person name="Liu Z.J."/>
        </authorList>
    </citation>
    <scope>NUCLEOTIDE SEQUENCE [LARGE SCALE GENOMIC DNA]</scope>
    <source>
        <tissue evidence="1">The whole plant</tissue>
    </source>
</reference>
<dbReference type="STRING" id="906689.A0A2I0WGW1"/>
<dbReference type="Proteomes" id="UP000233837">
    <property type="component" value="Unassembled WGS sequence"/>
</dbReference>
<dbReference type="EMBL" id="KZ502668">
    <property type="protein sequence ID" value="PKU74882.1"/>
    <property type="molecule type" value="Genomic_DNA"/>
</dbReference>
<gene>
    <name evidence="1" type="ORF">MA16_Dca005073</name>
</gene>
<accession>A0A2I0WGW1</accession>
<name>A0A2I0WGW1_9ASPA</name>